<dbReference type="Gene3D" id="1.10.510.10">
    <property type="entry name" value="Transferase(Phosphotransferase) domain 1"/>
    <property type="match status" value="2"/>
</dbReference>
<reference evidence="2" key="1">
    <citation type="submission" date="2021-06" db="EMBL/GenBank/DDBJ databases">
        <authorList>
            <person name="Kallberg Y."/>
            <person name="Tangrot J."/>
            <person name="Rosling A."/>
        </authorList>
    </citation>
    <scope>NUCLEOTIDE SEQUENCE</scope>
    <source>
        <strain evidence="2">IA702</strain>
    </source>
</reference>
<dbReference type="PROSITE" id="PS50011">
    <property type="entry name" value="PROTEIN_KINASE_DOM"/>
    <property type="match status" value="2"/>
</dbReference>
<dbReference type="InterPro" id="IPR011990">
    <property type="entry name" value="TPR-like_helical_dom_sf"/>
</dbReference>
<feature type="domain" description="Protein kinase" evidence="1">
    <location>
        <begin position="27"/>
        <end position="290"/>
    </location>
</feature>
<proteinExistence type="predicted"/>
<organism evidence="2 3">
    <name type="scientific">Paraglomus occultum</name>
    <dbReference type="NCBI Taxonomy" id="144539"/>
    <lineage>
        <taxon>Eukaryota</taxon>
        <taxon>Fungi</taxon>
        <taxon>Fungi incertae sedis</taxon>
        <taxon>Mucoromycota</taxon>
        <taxon>Glomeromycotina</taxon>
        <taxon>Glomeromycetes</taxon>
        <taxon>Paraglomerales</taxon>
        <taxon>Paraglomeraceae</taxon>
        <taxon>Paraglomus</taxon>
    </lineage>
</organism>
<evidence type="ECO:0000313" key="2">
    <source>
        <dbReference type="EMBL" id="CAG8506636.1"/>
    </source>
</evidence>
<dbReference type="OrthoDB" id="4062651at2759"/>
<evidence type="ECO:0000313" key="3">
    <source>
        <dbReference type="Proteomes" id="UP000789572"/>
    </source>
</evidence>
<dbReference type="InterPro" id="IPR011009">
    <property type="entry name" value="Kinase-like_dom_sf"/>
</dbReference>
<dbReference type="PANTHER" id="PTHR44329:SF214">
    <property type="entry name" value="PROTEIN KINASE DOMAIN-CONTAINING PROTEIN"/>
    <property type="match status" value="1"/>
</dbReference>
<keyword evidence="3" id="KW-1185">Reference proteome</keyword>
<dbReference type="Gene3D" id="1.25.40.10">
    <property type="entry name" value="Tetratricopeptide repeat domain"/>
    <property type="match status" value="1"/>
</dbReference>
<name>A0A9N8ZTX3_9GLOM</name>
<dbReference type="GO" id="GO:0004674">
    <property type="term" value="F:protein serine/threonine kinase activity"/>
    <property type="evidence" value="ECO:0007669"/>
    <property type="project" value="TreeGrafter"/>
</dbReference>
<dbReference type="Proteomes" id="UP000789572">
    <property type="component" value="Unassembled WGS sequence"/>
</dbReference>
<dbReference type="Pfam" id="PF07714">
    <property type="entry name" value="PK_Tyr_Ser-Thr"/>
    <property type="match status" value="2"/>
</dbReference>
<dbReference type="InterPro" id="IPR001245">
    <property type="entry name" value="Ser-Thr/Tyr_kinase_cat_dom"/>
</dbReference>
<comment type="caution">
    <text evidence="2">The sequence shown here is derived from an EMBL/GenBank/DDBJ whole genome shotgun (WGS) entry which is preliminary data.</text>
</comment>
<dbReference type="PANTHER" id="PTHR44329">
    <property type="entry name" value="SERINE/THREONINE-PROTEIN KINASE TNNI3K-RELATED"/>
    <property type="match status" value="1"/>
</dbReference>
<gene>
    <name evidence="2" type="ORF">POCULU_LOCUS2851</name>
</gene>
<sequence>MPDNGHKGWLDRSIKEGNIKCISEDDILDRTFIGYSGYGVVFKAKLKAKLKDTGMYIALKTLISSSINYDEKLYKRFVEELKNHKAANAHPNIIKFLGVCRDIFNDCIIYEYADGGTLRQHLNEQFDNLTWKDKYKLGLEIANGLRFLHSLNIFHLNMSSNSILIQLGVAKISDLRLTTVIKEMMSITPSEVAAAYKDPGYFKDDDYDGGMEADVFSLGVILWEISSGRHPCEGRTSMEDIISYRRKGHRDPPFSKTPKDYIELYSKCWREDPTKRPSSEEVYEQLRTWALEEIHIDSRMGKGILGATIELMGTVAITVDVPKTTELVSMIDRIIKLMDTVRYNIETLPLMKQYMTEIRQVISHNDDVIDSNSLMKALKDLEKFLVQYTKPKMITLLRFFNMDQIDRKIQTLFNNLDSSLSAANVILDFDNIRRLRQQMGYSQDQLEDAETMENGLSSIKYAITKRIQNSFITTACCHGVPVVKEKIDRLKIRPEWIKPAPDSPCDPTSNTEKVMYRGSIPASKVKIAKEGDDIDMYWRQAYISSILKTDLFVSIHSVVVDTYGNVKLGNFWSCRGIGDYTTSISEVTERIRWLCPEKVIDNNLPYSMEADVYSFGMLMWEISSHEAPFAGKHINVVMDLLKSDSSPRPALVPSAPKKYNSILQKCWRQDPTARPIMHDVVKELEQLYEDYIRNAETYEPVSDTDSEPRTLKISDVTIKSALHLHAQKRYKEAFEQFKILADRDVPDPEANFYVGRYLIDKRIVFDHDKDPNVGISYLEVATQLGYYDAIQYLAQEKMAAAAALQKKFREAGQDEDADLIRQRMKTECLPLFLEGAEHGNIRCMKDLADYGKKLGDESSYQKGLAMLKKVKETAKDPRDKTKAKEFLDKLKKENYSSSKK</sequence>
<protein>
    <submittedName>
        <fullName evidence="2">1808_t:CDS:1</fullName>
    </submittedName>
</protein>
<dbReference type="EMBL" id="CAJVPJ010000287">
    <property type="protein sequence ID" value="CAG8506636.1"/>
    <property type="molecule type" value="Genomic_DNA"/>
</dbReference>
<dbReference type="SUPFAM" id="SSF56112">
    <property type="entry name" value="Protein kinase-like (PK-like)"/>
    <property type="match status" value="2"/>
</dbReference>
<accession>A0A9N8ZTX3</accession>
<dbReference type="AlphaFoldDB" id="A0A9N8ZTX3"/>
<dbReference type="SUPFAM" id="SSF81901">
    <property type="entry name" value="HCP-like"/>
    <property type="match status" value="1"/>
</dbReference>
<dbReference type="InterPro" id="IPR051681">
    <property type="entry name" value="Ser/Thr_Kinases-Pseudokinases"/>
</dbReference>
<dbReference type="InterPro" id="IPR000719">
    <property type="entry name" value="Prot_kinase_dom"/>
</dbReference>
<feature type="domain" description="Protein kinase" evidence="1">
    <location>
        <begin position="294"/>
        <end position="692"/>
    </location>
</feature>
<evidence type="ECO:0000259" key="1">
    <source>
        <dbReference type="PROSITE" id="PS50011"/>
    </source>
</evidence>
<dbReference type="GO" id="GO:0005524">
    <property type="term" value="F:ATP binding"/>
    <property type="evidence" value="ECO:0007669"/>
    <property type="project" value="InterPro"/>
</dbReference>